<dbReference type="Proteomes" id="UP000011200">
    <property type="component" value="Chromosome"/>
</dbReference>
<dbReference type="SUPFAM" id="SSF53659">
    <property type="entry name" value="Isocitrate/Isopropylmalate dehydrogenase-like"/>
    <property type="match status" value="1"/>
</dbReference>
<dbReference type="PANTHER" id="PTHR11835:SF34">
    <property type="entry name" value="ISOCITRATE DEHYDROGENASE [NAD] SUBUNIT ALPHA, MITOCHONDRIAL"/>
    <property type="match status" value="1"/>
</dbReference>
<evidence type="ECO:0000256" key="3">
    <source>
        <dbReference type="ARBA" id="ARBA00023211"/>
    </source>
</evidence>
<dbReference type="AlphaFoldDB" id="A0A2U9PR02"/>
<dbReference type="RefSeq" id="WP_003894690.1">
    <property type="nucleotide sequence ID" value="NZ_CP027541.1"/>
</dbReference>
<dbReference type="GO" id="GO:0004449">
    <property type="term" value="F:isocitrate dehydrogenase (NAD+) activity"/>
    <property type="evidence" value="ECO:0007669"/>
    <property type="project" value="TreeGrafter"/>
</dbReference>
<evidence type="ECO:0000313" key="5">
    <source>
        <dbReference type="EMBL" id="AWT54229.1"/>
    </source>
</evidence>
<evidence type="ECO:0000256" key="1">
    <source>
        <dbReference type="ARBA" id="ARBA00007769"/>
    </source>
</evidence>
<dbReference type="InterPro" id="IPR024084">
    <property type="entry name" value="IsoPropMal-DH-like_dom"/>
</dbReference>
<keyword evidence="2" id="KW-0560">Oxidoreductase</keyword>
<dbReference type="GO" id="GO:0006099">
    <property type="term" value="P:tricarboxylic acid cycle"/>
    <property type="evidence" value="ECO:0007669"/>
    <property type="project" value="TreeGrafter"/>
</dbReference>
<dbReference type="PANTHER" id="PTHR11835">
    <property type="entry name" value="DECARBOXYLATING DEHYDROGENASES-ISOCITRATE, ISOPROPYLMALATE, TARTRATE"/>
    <property type="match status" value="1"/>
</dbReference>
<proteinExistence type="inferred from homology"/>
<dbReference type="Gene3D" id="3.40.718.10">
    <property type="entry name" value="Isopropylmalate Dehydrogenase"/>
    <property type="match status" value="1"/>
</dbReference>
<organism evidence="5 6">
    <name type="scientific">Mycolicibacterium smegmatis (strain MKD8)</name>
    <name type="common">Mycobacterium smegmatis</name>
    <dbReference type="NCBI Taxonomy" id="1214915"/>
    <lineage>
        <taxon>Bacteria</taxon>
        <taxon>Bacillati</taxon>
        <taxon>Actinomycetota</taxon>
        <taxon>Actinomycetes</taxon>
        <taxon>Mycobacteriales</taxon>
        <taxon>Mycobacteriaceae</taxon>
        <taxon>Mycolicibacterium</taxon>
    </lineage>
</organism>
<dbReference type="GO" id="GO:0000287">
    <property type="term" value="F:magnesium ion binding"/>
    <property type="evidence" value="ECO:0007669"/>
    <property type="project" value="InterPro"/>
</dbReference>
<dbReference type="PROSITE" id="PS00470">
    <property type="entry name" value="IDH_IMDH"/>
    <property type="match status" value="1"/>
</dbReference>
<accession>A0A2U9PR02</accession>
<name>A0A2U9PR02_MYCSE</name>
<reference evidence="6" key="2">
    <citation type="submission" date="2018-03" db="EMBL/GenBank/DDBJ databases">
        <authorList>
            <person name="Derbyshire K."/>
            <person name="Gray T.A."/>
            <person name="Champion M."/>
        </authorList>
    </citation>
    <scope>NUCLEOTIDE SEQUENCE [LARGE SCALE GENOMIC DNA]</scope>
    <source>
        <strain evidence="6">MKD8</strain>
    </source>
</reference>
<dbReference type="GO" id="GO:0051287">
    <property type="term" value="F:NAD binding"/>
    <property type="evidence" value="ECO:0007669"/>
    <property type="project" value="InterPro"/>
</dbReference>
<dbReference type="SMART" id="SM01329">
    <property type="entry name" value="Iso_dh"/>
    <property type="match status" value="1"/>
</dbReference>
<comment type="similarity">
    <text evidence="1">Belongs to the isocitrate and isopropylmalate dehydrogenases family.</text>
</comment>
<protein>
    <submittedName>
        <fullName evidence="5">3-isopropylmalate dehydrogenase</fullName>
    </submittedName>
</protein>
<evidence type="ECO:0000259" key="4">
    <source>
        <dbReference type="SMART" id="SM01329"/>
    </source>
</evidence>
<reference evidence="5 6" key="1">
    <citation type="journal article" date="2013" name="Genome Announc.">
        <title>Draft genome sequence of MKD8, a conjugal recipient Mycobacterium smegmatis strain.</title>
        <authorList>
            <person name="Gray T.A."/>
            <person name="Palumbo M.J."/>
            <person name="Derbyshire K.M."/>
        </authorList>
    </citation>
    <scope>NUCLEOTIDE SEQUENCE [LARGE SCALE GENOMIC DNA]</scope>
    <source>
        <strain evidence="5 6">MKD8</strain>
    </source>
</reference>
<dbReference type="EMBL" id="CP027541">
    <property type="protein sequence ID" value="AWT54229.1"/>
    <property type="molecule type" value="Genomic_DNA"/>
</dbReference>
<feature type="domain" description="Isopropylmalate dehydrogenase-like" evidence="4">
    <location>
        <begin position="3"/>
        <end position="349"/>
    </location>
</feature>
<gene>
    <name evidence="5" type="ORF">D806_032570</name>
</gene>
<dbReference type="InterPro" id="IPR019818">
    <property type="entry name" value="IsoCit/isopropylmalate_DH_CS"/>
</dbReference>
<keyword evidence="3" id="KW-0464">Manganese</keyword>
<sequence>MIELGVLRGDGIGPEIVSATTQVVERALDAAAVGVRWVPLSFGRQAIDEFGTPLPEVTLEGLDRLTGWIIGPHDNAGYPERFRGTLSPGGAIRKRYNLFANIRPARALSTSVRAVCPDIDVVIVRENTEGFYADRNMYDGAGEFMPTADVALAVAVFTRAAIERIAHEAFRIAATRRRSVTIAHKTNVLTRTTGLFRDTCMAVADQYPDVEVRGEHVDALAALLVSRPTQFDVIVAENMFGDILSDLTGQLSGSLGMAPSLNASDSKAMAQASHGAAPDIAGRDVANPVAMMLSAAMLLRWLGERAGSGRALVGAADAVEHAVRRTLDAGLSTPDVGGSAGTREFTDGVLTALRPT</sequence>
<dbReference type="GO" id="GO:0006102">
    <property type="term" value="P:isocitrate metabolic process"/>
    <property type="evidence" value="ECO:0007669"/>
    <property type="project" value="TreeGrafter"/>
</dbReference>
<evidence type="ECO:0000256" key="2">
    <source>
        <dbReference type="ARBA" id="ARBA00023002"/>
    </source>
</evidence>
<dbReference type="Pfam" id="PF00180">
    <property type="entry name" value="Iso_dh"/>
    <property type="match status" value="1"/>
</dbReference>
<evidence type="ECO:0000313" key="6">
    <source>
        <dbReference type="Proteomes" id="UP000011200"/>
    </source>
</evidence>